<keyword evidence="3" id="KW-1185">Reference proteome</keyword>
<dbReference type="AlphaFoldDB" id="A0A9Q5GS63"/>
<comment type="similarity">
    <text evidence="1">Belongs to the terpene synthase family.</text>
</comment>
<organism evidence="2 3">
    <name type="scientific">Chitinophaga solisilvae</name>
    <dbReference type="NCBI Taxonomy" id="1233460"/>
    <lineage>
        <taxon>Bacteria</taxon>
        <taxon>Pseudomonadati</taxon>
        <taxon>Bacteroidota</taxon>
        <taxon>Chitinophagia</taxon>
        <taxon>Chitinophagales</taxon>
        <taxon>Chitinophagaceae</taxon>
        <taxon>Chitinophaga</taxon>
    </lineage>
</organism>
<dbReference type="PANTHER" id="PTHR35201">
    <property type="entry name" value="TERPENE SYNTHASE"/>
    <property type="match status" value="1"/>
</dbReference>
<dbReference type="OrthoDB" id="2989600at2"/>
<name>A0A9Q5GS63_9BACT</name>
<dbReference type="GO" id="GO:0010333">
    <property type="term" value="F:terpene synthase activity"/>
    <property type="evidence" value="ECO:0007669"/>
    <property type="project" value="InterPro"/>
</dbReference>
<proteinExistence type="inferred from homology"/>
<dbReference type="Gene3D" id="1.10.600.10">
    <property type="entry name" value="Farnesyl Diphosphate Synthase"/>
    <property type="match status" value="1"/>
</dbReference>
<evidence type="ECO:0000256" key="1">
    <source>
        <dbReference type="RuleBase" id="RU366034"/>
    </source>
</evidence>
<dbReference type="InterPro" id="IPR008949">
    <property type="entry name" value="Isoprenoid_synthase_dom_sf"/>
</dbReference>
<dbReference type="GO" id="GO:0046872">
    <property type="term" value="F:metal ion binding"/>
    <property type="evidence" value="ECO:0007669"/>
    <property type="project" value="UniProtKB-KW"/>
</dbReference>
<gene>
    <name evidence="2" type="ORF">ECE50_004775</name>
</gene>
<dbReference type="RefSeq" id="WP_127044437.1">
    <property type="nucleotide sequence ID" value="NZ_JAABOK010000014.1"/>
</dbReference>
<dbReference type="EC" id="4.2.3.-" evidence="1"/>
<keyword evidence="1" id="KW-0479">Metal-binding</keyword>
<protein>
    <recommendedName>
        <fullName evidence="1">Terpene synthase</fullName>
        <ecNumber evidence="1">4.2.3.-</ecNumber>
    </recommendedName>
</protein>
<evidence type="ECO:0000313" key="3">
    <source>
        <dbReference type="Proteomes" id="UP000281028"/>
    </source>
</evidence>
<evidence type="ECO:0000313" key="2">
    <source>
        <dbReference type="EMBL" id="NSL86134.1"/>
    </source>
</evidence>
<comment type="cofactor">
    <cofactor evidence="1">
        <name>Mg(2+)</name>
        <dbReference type="ChEBI" id="CHEBI:18420"/>
    </cofactor>
</comment>
<dbReference type="SFLD" id="SFLDG01020">
    <property type="entry name" value="Terpene_Cyclase_Like_2"/>
    <property type="match status" value="1"/>
</dbReference>
<dbReference type="SUPFAM" id="SSF48576">
    <property type="entry name" value="Terpenoid synthases"/>
    <property type="match status" value="1"/>
</dbReference>
<keyword evidence="1" id="KW-0460">Magnesium</keyword>
<dbReference type="InterPro" id="IPR034686">
    <property type="entry name" value="Terpene_cyclase-like_2"/>
</dbReference>
<dbReference type="Proteomes" id="UP000281028">
    <property type="component" value="Unassembled WGS sequence"/>
</dbReference>
<comment type="caution">
    <text evidence="2">The sequence shown here is derived from an EMBL/GenBank/DDBJ whole genome shotgun (WGS) entry which is preliminary data.</text>
</comment>
<keyword evidence="1" id="KW-0456">Lyase</keyword>
<dbReference type="Pfam" id="PF19086">
    <property type="entry name" value="Terpene_syn_C_2"/>
    <property type="match status" value="1"/>
</dbReference>
<sequence length="327" mass="38417">MSMNAYETFAKVVIPRLYCPFPTRISPYTDKVAANTYKFLHDYQLLETKEAEEHFATYKMAWMTCRTMPDADFDLLCCIDNFYSWLFVLDEQLDHVTPATAYIREENYIRQLIEGFVEALRNNAIPKDNKFFHALSDIGARLQKMTRASWQSQFQISVQATFEAAIWEAYNNKHPEHHPAVVQYMHMRQFFSAANIGTDINELATGVELPMYVLQHPDIMYITELARRVVCWANDLFSLNKELQHGDEHNLVMMLKHQHQYSLNEAIQKAASIHDAEMREFVTRRSRLADFGEDLNRKIKKYIDGLETMIAGFFYWSIIDTPRYNPY</sequence>
<dbReference type="EMBL" id="RIAR02000001">
    <property type="protein sequence ID" value="NSL86134.1"/>
    <property type="molecule type" value="Genomic_DNA"/>
</dbReference>
<reference evidence="2" key="1">
    <citation type="submission" date="2020-05" db="EMBL/GenBank/DDBJ databases">
        <title>Chitinophaga laudate sp. nov., isolated from a tropical peat swamp.</title>
        <authorList>
            <person name="Goh C.B.S."/>
            <person name="Lee M.S."/>
            <person name="Parimannan S."/>
            <person name="Pasbakhsh P."/>
            <person name="Yule C.M."/>
            <person name="Rajandas H."/>
            <person name="Loke S."/>
            <person name="Croft L."/>
            <person name="Tan J.B.L."/>
        </authorList>
    </citation>
    <scope>NUCLEOTIDE SEQUENCE</scope>
    <source>
        <strain evidence="2">Mgbs1</strain>
    </source>
</reference>
<accession>A0A9Q5GS63</accession>
<dbReference type="SFLD" id="SFLDS00005">
    <property type="entry name" value="Isoprenoid_Synthase_Type_I"/>
    <property type="match status" value="1"/>
</dbReference>
<dbReference type="PANTHER" id="PTHR35201:SF4">
    <property type="entry name" value="BETA-PINACENE SYNTHASE-RELATED"/>
    <property type="match status" value="1"/>
</dbReference>